<comment type="caution">
    <text evidence="1">The sequence shown here is derived from an EMBL/GenBank/DDBJ whole genome shotgun (WGS) entry which is preliminary data.</text>
</comment>
<dbReference type="Proteomes" id="UP001283361">
    <property type="component" value="Unassembled WGS sequence"/>
</dbReference>
<dbReference type="AlphaFoldDB" id="A0AAE0YE04"/>
<reference evidence="1" key="1">
    <citation type="journal article" date="2023" name="G3 (Bethesda)">
        <title>A reference genome for the long-term kleptoplast-retaining sea slug Elysia crispata morphotype clarki.</title>
        <authorList>
            <person name="Eastman K.E."/>
            <person name="Pendleton A.L."/>
            <person name="Shaikh M.A."/>
            <person name="Suttiyut T."/>
            <person name="Ogas R."/>
            <person name="Tomko P."/>
            <person name="Gavelis G."/>
            <person name="Widhalm J.R."/>
            <person name="Wisecaver J.H."/>
        </authorList>
    </citation>
    <scope>NUCLEOTIDE SEQUENCE</scope>
    <source>
        <strain evidence="1">ECLA1</strain>
    </source>
</reference>
<name>A0AAE0YE04_9GAST</name>
<evidence type="ECO:0000313" key="1">
    <source>
        <dbReference type="EMBL" id="KAK3742636.1"/>
    </source>
</evidence>
<dbReference type="EMBL" id="JAWDGP010006345">
    <property type="protein sequence ID" value="KAK3742636.1"/>
    <property type="molecule type" value="Genomic_DNA"/>
</dbReference>
<organism evidence="1 2">
    <name type="scientific">Elysia crispata</name>
    <name type="common">lettuce slug</name>
    <dbReference type="NCBI Taxonomy" id="231223"/>
    <lineage>
        <taxon>Eukaryota</taxon>
        <taxon>Metazoa</taxon>
        <taxon>Spiralia</taxon>
        <taxon>Lophotrochozoa</taxon>
        <taxon>Mollusca</taxon>
        <taxon>Gastropoda</taxon>
        <taxon>Heterobranchia</taxon>
        <taxon>Euthyneura</taxon>
        <taxon>Panpulmonata</taxon>
        <taxon>Sacoglossa</taxon>
        <taxon>Placobranchoidea</taxon>
        <taxon>Plakobranchidae</taxon>
        <taxon>Elysia</taxon>
    </lineage>
</organism>
<proteinExistence type="predicted"/>
<keyword evidence="2" id="KW-1185">Reference proteome</keyword>
<gene>
    <name evidence="1" type="ORF">RRG08_025583</name>
</gene>
<evidence type="ECO:0000313" key="2">
    <source>
        <dbReference type="Proteomes" id="UP001283361"/>
    </source>
</evidence>
<sequence length="82" mass="9363">MEKSRKPKLSHQRALHHNFRFLQGDPSAILPKTAHLSREILRFHKANVGDLSWNQIELDSPVNGRSVLLLTSSSTKSWWSCA</sequence>
<accession>A0AAE0YE04</accession>
<protein>
    <submittedName>
        <fullName evidence="1">Uncharacterized protein</fullName>
    </submittedName>
</protein>